<feature type="transmembrane region" description="Helical" evidence="1">
    <location>
        <begin position="178"/>
        <end position="202"/>
    </location>
</feature>
<dbReference type="VEuPathDB" id="FungiDB:JI435_094490"/>
<feature type="domain" description="DUF7702" evidence="2">
    <location>
        <begin position="3"/>
        <end position="239"/>
    </location>
</feature>
<reference evidence="4" key="1">
    <citation type="journal article" date="2007" name="Plant Cell">
        <title>Dothideomycete-plant interactions illuminated by genome sequencing and EST analysis of the wheat pathogen Stagonospora nodorum.</title>
        <authorList>
            <person name="Hane J.K."/>
            <person name="Lowe R.G."/>
            <person name="Solomon P.S."/>
            <person name="Tan K.C."/>
            <person name="Schoch C.L."/>
            <person name="Spatafora J.W."/>
            <person name="Crous P.W."/>
            <person name="Kodira C."/>
            <person name="Birren B.W."/>
            <person name="Galagan J.E."/>
            <person name="Torriani S.F."/>
            <person name="McDonald B.A."/>
            <person name="Oliver R.P."/>
        </authorList>
    </citation>
    <scope>NUCLEOTIDE SEQUENCE [LARGE SCALE GENOMIC DNA]</scope>
    <source>
        <strain evidence="4">SN15 / ATCC MYA-4574 / FGSC 10173</strain>
    </source>
</reference>
<evidence type="ECO:0000313" key="4">
    <source>
        <dbReference type="Proteomes" id="UP000001055"/>
    </source>
</evidence>
<organism evidence="3 4">
    <name type="scientific">Phaeosphaeria nodorum (strain SN15 / ATCC MYA-4574 / FGSC 10173)</name>
    <name type="common">Glume blotch fungus</name>
    <name type="synonym">Parastagonospora nodorum</name>
    <dbReference type="NCBI Taxonomy" id="321614"/>
    <lineage>
        <taxon>Eukaryota</taxon>
        <taxon>Fungi</taxon>
        <taxon>Dikarya</taxon>
        <taxon>Ascomycota</taxon>
        <taxon>Pezizomycotina</taxon>
        <taxon>Dothideomycetes</taxon>
        <taxon>Pleosporomycetidae</taxon>
        <taxon>Pleosporales</taxon>
        <taxon>Pleosporineae</taxon>
        <taxon>Phaeosphaeriaceae</taxon>
        <taxon>Parastagonospora</taxon>
    </lineage>
</organism>
<dbReference type="Proteomes" id="UP000001055">
    <property type="component" value="Unassembled WGS sequence"/>
</dbReference>
<dbReference type="InterPro" id="IPR056119">
    <property type="entry name" value="DUF7702"/>
</dbReference>
<dbReference type="PANTHER" id="PTHR42109">
    <property type="entry name" value="UNPLACED GENOMIC SCAFFOLD UM_SCAF_CONTIG_1.265, WHOLE GENOME SHOTGUN SEQUENCE"/>
    <property type="match status" value="1"/>
</dbReference>
<dbReference type="RefSeq" id="XP_001799742.1">
    <property type="nucleotide sequence ID" value="XM_001799690.1"/>
</dbReference>
<dbReference type="PANTHER" id="PTHR42109:SF2">
    <property type="entry name" value="INTEGRAL MEMBRANE PROTEIN"/>
    <property type="match status" value="1"/>
</dbReference>
<keyword evidence="1" id="KW-0472">Membrane</keyword>
<sequence>MHASDVVAAIELAFYIPTAILTVAVCSRHGFYRSSGWIYTLILCIVRIAGAICQFRSRHDHSENMTEAKITIDSVGLSPLLLATLGLLSRFVDFINAKTISTFTIRHFRLLQLLITLGLILSIVGGTSGTIEPGGAVQVAATSKVGIVLYIVAFVVMLFVYSVSIRSTSVIAKQERRIPAAIVFALPLILVRLIYAACAVFLHNHLFNIITGSMAVQVSMAIIEEFLVSAIYVAVGFLVTSVDPSAQGPIAGREWKMKGSKGLPSLRISVEWNVGSTFAGGGSGVVGTVATKDGFSCEVCLDDEEKTADDLSLDQMVVLVKILSQNADMAGAQLTAIVPYSRIDFLEDQDPQPERYYAHDN</sequence>
<dbReference type="KEGG" id="pno:SNOG_09449"/>
<feature type="transmembrane region" description="Helical" evidence="1">
    <location>
        <begin position="147"/>
        <end position="166"/>
    </location>
</feature>
<accession>Q0UFL5</accession>
<protein>
    <recommendedName>
        <fullName evidence="2">DUF7702 domain-containing protein</fullName>
    </recommendedName>
</protein>
<name>Q0UFL5_PHANO</name>
<feature type="transmembrane region" description="Helical" evidence="1">
    <location>
        <begin position="77"/>
        <end position="96"/>
    </location>
</feature>
<dbReference type="InParanoid" id="Q0UFL5"/>
<gene>
    <name evidence="3" type="ORF">SNOG_09449</name>
</gene>
<keyword evidence="1" id="KW-1133">Transmembrane helix</keyword>
<evidence type="ECO:0000313" key="3">
    <source>
        <dbReference type="EMBL" id="EAT82714.2"/>
    </source>
</evidence>
<dbReference type="GO" id="GO:0016020">
    <property type="term" value="C:membrane"/>
    <property type="evidence" value="ECO:0000318"/>
    <property type="project" value="GO_Central"/>
</dbReference>
<feature type="transmembrane region" description="Helical" evidence="1">
    <location>
        <begin position="37"/>
        <end position="57"/>
    </location>
</feature>
<dbReference type="EMBL" id="CH445339">
    <property type="protein sequence ID" value="EAT82714.2"/>
    <property type="molecule type" value="Genomic_DNA"/>
</dbReference>
<evidence type="ECO:0000256" key="1">
    <source>
        <dbReference type="SAM" id="Phobius"/>
    </source>
</evidence>
<feature type="transmembrane region" description="Helical" evidence="1">
    <location>
        <begin position="6"/>
        <end position="25"/>
    </location>
</feature>
<dbReference type="GeneID" id="5976645"/>
<keyword evidence="1" id="KW-0812">Transmembrane</keyword>
<evidence type="ECO:0000259" key="2">
    <source>
        <dbReference type="Pfam" id="PF24800"/>
    </source>
</evidence>
<dbReference type="AlphaFoldDB" id="Q0UFL5"/>
<dbReference type="Pfam" id="PF24800">
    <property type="entry name" value="DUF7702"/>
    <property type="match status" value="1"/>
</dbReference>
<feature type="transmembrane region" description="Helical" evidence="1">
    <location>
        <begin position="108"/>
        <end position="127"/>
    </location>
</feature>
<proteinExistence type="predicted"/>
<feature type="transmembrane region" description="Helical" evidence="1">
    <location>
        <begin position="214"/>
        <end position="239"/>
    </location>
</feature>